<reference evidence="3 4" key="1">
    <citation type="submission" date="2015-07" db="EMBL/GenBank/DDBJ databases">
        <title>Genome sequencing of Kibdelosporangium phytohabitans.</title>
        <authorList>
            <person name="Qin S."/>
            <person name="Xing K."/>
        </authorList>
    </citation>
    <scope>NUCLEOTIDE SEQUENCE [LARGE SCALE GENOMIC DNA]</scope>
    <source>
        <strain evidence="3 4">KLBMP1111</strain>
    </source>
</reference>
<dbReference type="STRING" id="860235.AOZ06_17685"/>
<evidence type="ECO:0000259" key="2">
    <source>
        <dbReference type="Pfam" id="PF01425"/>
    </source>
</evidence>
<sequence>MVDYEEYRRYDAVGLAELVARGEVSAADLLEAAIDRAEQVNPKLNAIVYPMYGIARERAASELSGPLAGVPFLLKDLGQDYAGLPTGSGSRSLRGRAAAAHSVNVRRWLDAGLVVFGKTATPEFGTKAVTEPVATGPTRNPWNLGHTPGGSSGGAAAAVAAGIVPVAGASDGGGSIRIPAACCGLFGLKPGRGLLSSGPLRAEGFHGAATDGVISRTVRDTAAMLDALTATRDLGGPYLPALPDVPFLELAAREPGKLRIGYMTRSPLGSAVHDDAVAAVEHARSVLEKLGHDVEPAEPEIDGRQLARDFLTGWSAYAATIIADIRRTTGAKPQDFELDTRMLAAAAWAVKAPDYVAAHQRWNGYTRALATFHERYDLLLTPTLARPPVRIGELATPPAVRLAAQVMEQLKLVGAFSKTNAWYEQALTNLAPVPFTQLANITGRPAMSVPLHRTAQGLPLGVQFVGGLGGEGTLLALATQLESAQPWARDEPAGI</sequence>
<dbReference type="PANTHER" id="PTHR11895:SF7">
    <property type="entry name" value="GLUTAMYL-TRNA(GLN) AMIDOTRANSFERASE SUBUNIT A, MITOCHONDRIAL"/>
    <property type="match status" value="1"/>
</dbReference>
<comment type="similarity">
    <text evidence="1">Belongs to the amidase family.</text>
</comment>
<dbReference type="Pfam" id="PF01425">
    <property type="entry name" value="Amidase"/>
    <property type="match status" value="1"/>
</dbReference>
<gene>
    <name evidence="3" type="ORF">AOZ06_17685</name>
</gene>
<dbReference type="SUPFAM" id="SSF75304">
    <property type="entry name" value="Amidase signature (AS) enzymes"/>
    <property type="match status" value="1"/>
</dbReference>
<dbReference type="InterPro" id="IPR000120">
    <property type="entry name" value="Amidase"/>
</dbReference>
<dbReference type="PANTHER" id="PTHR11895">
    <property type="entry name" value="TRANSAMIDASE"/>
    <property type="match status" value="1"/>
</dbReference>
<name>A0A0N7F5Q1_9PSEU</name>
<dbReference type="InterPro" id="IPR023631">
    <property type="entry name" value="Amidase_dom"/>
</dbReference>
<dbReference type="PROSITE" id="PS00571">
    <property type="entry name" value="AMIDASES"/>
    <property type="match status" value="1"/>
</dbReference>
<keyword evidence="4" id="KW-1185">Reference proteome</keyword>
<dbReference type="Gene3D" id="3.90.1300.10">
    <property type="entry name" value="Amidase signature (AS) domain"/>
    <property type="match status" value="1"/>
</dbReference>
<accession>A0A0N7F5Q1</accession>
<dbReference type="GO" id="GO:0003824">
    <property type="term" value="F:catalytic activity"/>
    <property type="evidence" value="ECO:0007669"/>
    <property type="project" value="InterPro"/>
</dbReference>
<proteinExistence type="inferred from homology"/>
<evidence type="ECO:0000313" key="4">
    <source>
        <dbReference type="Proteomes" id="UP000063699"/>
    </source>
</evidence>
<dbReference type="InterPro" id="IPR020556">
    <property type="entry name" value="Amidase_CS"/>
</dbReference>
<evidence type="ECO:0000256" key="1">
    <source>
        <dbReference type="ARBA" id="ARBA00009199"/>
    </source>
</evidence>
<evidence type="ECO:0000313" key="3">
    <source>
        <dbReference type="EMBL" id="ALG14855.1"/>
    </source>
</evidence>
<protein>
    <submittedName>
        <fullName evidence="3">Amidase</fullName>
    </submittedName>
</protein>
<dbReference type="AlphaFoldDB" id="A0A0N7F5Q1"/>
<feature type="domain" description="Amidase" evidence="2">
    <location>
        <begin position="28"/>
        <end position="475"/>
    </location>
</feature>
<dbReference type="InterPro" id="IPR036928">
    <property type="entry name" value="AS_sf"/>
</dbReference>
<dbReference type="Proteomes" id="UP000063699">
    <property type="component" value="Chromosome"/>
</dbReference>
<organism evidence="3 4">
    <name type="scientific">Kibdelosporangium phytohabitans</name>
    <dbReference type="NCBI Taxonomy" id="860235"/>
    <lineage>
        <taxon>Bacteria</taxon>
        <taxon>Bacillati</taxon>
        <taxon>Actinomycetota</taxon>
        <taxon>Actinomycetes</taxon>
        <taxon>Pseudonocardiales</taxon>
        <taxon>Pseudonocardiaceae</taxon>
        <taxon>Kibdelosporangium</taxon>
    </lineage>
</organism>
<dbReference type="KEGG" id="kphy:AOZ06_17685"/>
<dbReference type="EMBL" id="CP012752">
    <property type="protein sequence ID" value="ALG14855.1"/>
    <property type="molecule type" value="Genomic_DNA"/>
</dbReference>